<organism evidence="2 3">
    <name type="scientific">Bipolaris victoriae (strain FI3)</name>
    <name type="common">Victoria blight of oats agent</name>
    <name type="synonym">Cochliobolus victoriae</name>
    <dbReference type="NCBI Taxonomy" id="930091"/>
    <lineage>
        <taxon>Eukaryota</taxon>
        <taxon>Fungi</taxon>
        <taxon>Dikarya</taxon>
        <taxon>Ascomycota</taxon>
        <taxon>Pezizomycotina</taxon>
        <taxon>Dothideomycetes</taxon>
        <taxon>Pleosporomycetidae</taxon>
        <taxon>Pleosporales</taxon>
        <taxon>Pleosporineae</taxon>
        <taxon>Pleosporaceae</taxon>
        <taxon>Bipolaris</taxon>
    </lineage>
</organism>
<evidence type="ECO:0000313" key="3">
    <source>
        <dbReference type="Proteomes" id="UP000054337"/>
    </source>
</evidence>
<evidence type="ECO:0000313" key="2">
    <source>
        <dbReference type="EMBL" id="EUN22521.1"/>
    </source>
</evidence>
<keyword evidence="1" id="KW-0812">Transmembrane</keyword>
<feature type="non-terminal residue" evidence="2">
    <location>
        <position position="1"/>
    </location>
</feature>
<dbReference type="Proteomes" id="UP000054337">
    <property type="component" value="Unassembled WGS sequence"/>
</dbReference>
<keyword evidence="1" id="KW-0472">Membrane</keyword>
<sequence>WNVRKQHFRLKYVWTWRFGGRNRFMYIFFVVEQQTGAIFFSLCVCVCVLVIVIITTTT</sequence>
<accession>W7E2R6</accession>
<feature type="transmembrane region" description="Helical" evidence="1">
    <location>
        <begin position="26"/>
        <end position="54"/>
    </location>
</feature>
<protein>
    <submittedName>
        <fullName evidence="2">Uncharacterized protein</fullName>
    </submittedName>
</protein>
<dbReference type="HOGENOM" id="CLU_2984410_0_0_1"/>
<dbReference type="GeneID" id="26249937"/>
<evidence type="ECO:0000256" key="1">
    <source>
        <dbReference type="SAM" id="Phobius"/>
    </source>
</evidence>
<dbReference type="AlphaFoldDB" id="W7E2R6"/>
<name>W7E2R6_BIPV3</name>
<gene>
    <name evidence="2" type="ORF">COCVIDRAFT_111196</name>
</gene>
<keyword evidence="1" id="KW-1133">Transmembrane helix</keyword>
<dbReference type="RefSeq" id="XP_014552099.1">
    <property type="nucleotide sequence ID" value="XM_014696613.1"/>
</dbReference>
<dbReference type="EMBL" id="KI968809">
    <property type="protein sequence ID" value="EUN22521.1"/>
    <property type="molecule type" value="Genomic_DNA"/>
</dbReference>
<reference evidence="2 3" key="1">
    <citation type="journal article" date="2013" name="PLoS Genet.">
        <title>Comparative genome structure, secondary metabolite, and effector coding capacity across Cochliobolus pathogens.</title>
        <authorList>
            <person name="Condon B.J."/>
            <person name="Leng Y."/>
            <person name="Wu D."/>
            <person name="Bushley K.E."/>
            <person name="Ohm R.A."/>
            <person name="Otillar R."/>
            <person name="Martin J."/>
            <person name="Schackwitz W."/>
            <person name="Grimwood J."/>
            <person name="MohdZainudin N."/>
            <person name="Xue C."/>
            <person name="Wang R."/>
            <person name="Manning V.A."/>
            <person name="Dhillon B."/>
            <person name="Tu Z.J."/>
            <person name="Steffenson B.J."/>
            <person name="Salamov A."/>
            <person name="Sun H."/>
            <person name="Lowry S."/>
            <person name="LaButti K."/>
            <person name="Han J."/>
            <person name="Copeland A."/>
            <person name="Lindquist E."/>
            <person name="Barry K."/>
            <person name="Schmutz J."/>
            <person name="Baker S.E."/>
            <person name="Ciuffetti L.M."/>
            <person name="Grigoriev I.V."/>
            <person name="Zhong S."/>
            <person name="Turgeon B.G."/>
        </authorList>
    </citation>
    <scope>NUCLEOTIDE SEQUENCE [LARGE SCALE GENOMIC DNA]</scope>
    <source>
        <strain evidence="2 3">FI3</strain>
    </source>
</reference>
<proteinExistence type="predicted"/>
<keyword evidence="3" id="KW-1185">Reference proteome</keyword>